<dbReference type="Pfam" id="PF00692">
    <property type="entry name" value="dUTPase"/>
    <property type="match status" value="1"/>
</dbReference>
<dbReference type="Gene3D" id="2.70.40.10">
    <property type="match status" value="1"/>
</dbReference>
<dbReference type="EMBL" id="DXFC01000258">
    <property type="protein sequence ID" value="HIX62280.1"/>
    <property type="molecule type" value="Genomic_DNA"/>
</dbReference>
<gene>
    <name evidence="7 9" type="primary">dut</name>
    <name evidence="9" type="ORF">H9854_08630</name>
</gene>
<evidence type="ECO:0000256" key="1">
    <source>
        <dbReference type="ARBA" id="ARBA00006581"/>
    </source>
</evidence>
<dbReference type="GO" id="GO:0046081">
    <property type="term" value="P:dUTP catabolic process"/>
    <property type="evidence" value="ECO:0007669"/>
    <property type="project" value="InterPro"/>
</dbReference>
<comment type="function">
    <text evidence="7">This enzyme is involved in nucleotide metabolism: it produces dUMP, the immediate precursor of thymidine nucleotides and it decreases the intracellular concentration of dUTP so that uracil cannot be incorporated into DNA.</text>
</comment>
<comment type="pathway">
    <text evidence="7">Pyrimidine metabolism; dUMP biosynthesis; dUMP from dCTP (dUTP route): step 2/2.</text>
</comment>
<keyword evidence="3 7" id="KW-0378">Hydrolase</keyword>
<reference evidence="9" key="2">
    <citation type="submission" date="2021-04" db="EMBL/GenBank/DDBJ databases">
        <authorList>
            <person name="Gilroy R."/>
        </authorList>
    </citation>
    <scope>NUCLEOTIDE SEQUENCE</scope>
    <source>
        <strain evidence="9">1193</strain>
    </source>
</reference>
<organism evidence="9 10">
    <name type="scientific">Candidatus Halomonas stercoripullorum</name>
    <dbReference type="NCBI Taxonomy" id="2838617"/>
    <lineage>
        <taxon>Bacteria</taxon>
        <taxon>Pseudomonadati</taxon>
        <taxon>Pseudomonadota</taxon>
        <taxon>Gammaproteobacteria</taxon>
        <taxon>Oceanospirillales</taxon>
        <taxon>Halomonadaceae</taxon>
        <taxon>Halomonas</taxon>
    </lineage>
</organism>
<proteinExistence type="inferred from homology"/>
<keyword evidence="2 7" id="KW-0479">Metal-binding</keyword>
<dbReference type="NCBIfam" id="TIGR00576">
    <property type="entry name" value="dut"/>
    <property type="match status" value="1"/>
</dbReference>
<evidence type="ECO:0000256" key="3">
    <source>
        <dbReference type="ARBA" id="ARBA00022801"/>
    </source>
</evidence>
<feature type="binding site" evidence="7">
    <location>
        <begin position="79"/>
        <end position="81"/>
    </location>
    <ligand>
        <name>substrate</name>
    </ligand>
</feature>
<reference evidence="9" key="1">
    <citation type="journal article" date="2021" name="PeerJ">
        <title>Extensive microbial diversity within the chicken gut microbiome revealed by metagenomics and culture.</title>
        <authorList>
            <person name="Gilroy R."/>
            <person name="Ravi A."/>
            <person name="Getino M."/>
            <person name="Pursley I."/>
            <person name="Horton D.L."/>
            <person name="Alikhan N.F."/>
            <person name="Baker D."/>
            <person name="Gharbi K."/>
            <person name="Hall N."/>
            <person name="Watson M."/>
            <person name="Adriaenssens E.M."/>
            <person name="Foster-Nyarko E."/>
            <person name="Jarju S."/>
            <person name="Secka A."/>
            <person name="Antonio M."/>
            <person name="Oren A."/>
            <person name="Chaudhuri R.R."/>
            <person name="La Ragione R."/>
            <person name="Hildebrand F."/>
            <person name="Pallen M.J."/>
        </authorList>
    </citation>
    <scope>NUCLEOTIDE SEQUENCE</scope>
    <source>
        <strain evidence="9">1193</strain>
    </source>
</reference>
<dbReference type="Proteomes" id="UP000824248">
    <property type="component" value="Unassembled WGS sequence"/>
</dbReference>
<evidence type="ECO:0000256" key="6">
    <source>
        <dbReference type="ARBA" id="ARBA00047686"/>
    </source>
</evidence>
<comment type="caution">
    <text evidence="9">The sequence shown here is derived from an EMBL/GenBank/DDBJ whole genome shotgun (WGS) entry which is preliminary data.</text>
</comment>
<comment type="cofactor">
    <cofactor evidence="7">
        <name>Mg(2+)</name>
        <dbReference type="ChEBI" id="CHEBI:18420"/>
    </cofactor>
</comment>
<dbReference type="InterPro" id="IPR029054">
    <property type="entry name" value="dUTPase-like"/>
</dbReference>
<dbReference type="PANTHER" id="PTHR11241">
    <property type="entry name" value="DEOXYURIDINE 5'-TRIPHOSPHATE NUCLEOTIDOHYDROLASE"/>
    <property type="match status" value="1"/>
</dbReference>
<name>A0A9D1WNA4_9GAMM</name>
<dbReference type="GO" id="GO:0000287">
    <property type="term" value="F:magnesium ion binding"/>
    <property type="evidence" value="ECO:0007669"/>
    <property type="project" value="UniProtKB-UniRule"/>
</dbReference>
<feature type="binding site" evidence="7">
    <location>
        <position position="92"/>
    </location>
    <ligand>
        <name>substrate</name>
    </ligand>
</feature>
<dbReference type="GO" id="GO:0006226">
    <property type="term" value="P:dUMP biosynthetic process"/>
    <property type="evidence" value="ECO:0007669"/>
    <property type="project" value="UniProtKB-UniRule"/>
</dbReference>
<evidence type="ECO:0000256" key="5">
    <source>
        <dbReference type="ARBA" id="ARBA00023080"/>
    </source>
</evidence>
<dbReference type="HAMAP" id="MF_00116">
    <property type="entry name" value="dUTPase_bact"/>
    <property type="match status" value="1"/>
</dbReference>
<feature type="binding site" evidence="7">
    <location>
        <begin position="96"/>
        <end position="98"/>
    </location>
    <ligand>
        <name>substrate</name>
    </ligand>
</feature>
<evidence type="ECO:0000256" key="2">
    <source>
        <dbReference type="ARBA" id="ARBA00022723"/>
    </source>
</evidence>
<comment type="catalytic activity">
    <reaction evidence="6 7">
        <text>dUTP + H2O = dUMP + diphosphate + H(+)</text>
        <dbReference type="Rhea" id="RHEA:10248"/>
        <dbReference type="ChEBI" id="CHEBI:15377"/>
        <dbReference type="ChEBI" id="CHEBI:15378"/>
        <dbReference type="ChEBI" id="CHEBI:33019"/>
        <dbReference type="ChEBI" id="CHEBI:61555"/>
        <dbReference type="ChEBI" id="CHEBI:246422"/>
        <dbReference type="EC" id="3.6.1.23"/>
    </reaction>
</comment>
<protein>
    <recommendedName>
        <fullName evidence="7">Deoxyuridine 5'-triphosphate nucleotidohydrolase</fullName>
        <shortName evidence="7">dUTPase</shortName>
        <ecNumber evidence="7">3.6.1.23</ecNumber>
    </recommendedName>
    <alternativeName>
        <fullName evidence="7">dUTP pyrophosphatase</fullName>
    </alternativeName>
</protein>
<dbReference type="SUPFAM" id="SSF51283">
    <property type="entry name" value="dUTPase-like"/>
    <property type="match status" value="1"/>
</dbReference>
<evidence type="ECO:0000313" key="10">
    <source>
        <dbReference type="Proteomes" id="UP000824248"/>
    </source>
</evidence>
<evidence type="ECO:0000256" key="4">
    <source>
        <dbReference type="ARBA" id="ARBA00022842"/>
    </source>
</evidence>
<dbReference type="AlphaFoldDB" id="A0A9D1WNA4"/>
<comment type="similarity">
    <text evidence="1 7">Belongs to the dUTPase family.</text>
</comment>
<dbReference type="NCBIfam" id="NF001862">
    <property type="entry name" value="PRK00601.1"/>
    <property type="match status" value="1"/>
</dbReference>
<dbReference type="InterPro" id="IPR033704">
    <property type="entry name" value="dUTPase_trimeric"/>
</dbReference>
<dbReference type="GO" id="GO:0004170">
    <property type="term" value="F:dUTP diphosphatase activity"/>
    <property type="evidence" value="ECO:0007669"/>
    <property type="project" value="UniProtKB-UniRule"/>
</dbReference>
<evidence type="ECO:0000256" key="7">
    <source>
        <dbReference type="HAMAP-Rule" id="MF_00116"/>
    </source>
</evidence>
<keyword evidence="4 7" id="KW-0460">Magnesium</keyword>
<keyword evidence="5 7" id="KW-0546">Nucleotide metabolism</keyword>
<comment type="caution">
    <text evidence="7">Lacks conserved residue(s) required for the propagation of feature annotation.</text>
</comment>
<accession>A0A9D1WNA4</accession>
<sequence>MPDSPFANANVRPRLEVKILDERLHDTLPSYATQGSAGMDLRALLDAPLTLEPGQCELVRTGLAIHIGDPGLAGLILPRSGLGHKHGIVLGNLVGLIDSDYQGELMVSVWNRGNTSFVLEPFERLAQYVLVPVVQAELDIVDEFKASLRGAGGFGSSGRQ</sequence>
<dbReference type="CDD" id="cd07557">
    <property type="entry name" value="trimeric_dUTPase"/>
    <property type="match status" value="1"/>
</dbReference>
<feature type="domain" description="dUTPase-like" evidence="8">
    <location>
        <begin position="27"/>
        <end position="158"/>
    </location>
</feature>
<dbReference type="PANTHER" id="PTHR11241:SF0">
    <property type="entry name" value="DEOXYURIDINE 5'-TRIPHOSPHATE NUCLEOTIDOHYDROLASE"/>
    <property type="match status" value="1"/>
</dbReference>
<evidence type="ECO:0000313" key="9">
    <source>
        <dbReference type="EMBL" id="HIX62280.1"/>
    </source>
</evidence>
<dbReference type="InterPro" id="IPR036157">
    <property type="entry name" value="dUTPase-like_sf"/>
</dbReference>
<dbReference type="InterPro" id="IPR008181">
    <property type="entry name" value="dUTPase"/>
</dbReference>
<evidence type="ECO:0000259" key="8">
    <source>
        <dbReference type="Pfam" id="PF00692"/>
    </source>
</evidence>
<dbReference type="EC" id="3.6.1.23" evidence="7"/>
<dbReference type="FunFam" id="2.70.40.10:FF:000002">
    <property type="entry name" value="dUTP diphosphatase"/>
    <property type="match status" value="1"/>
</dbReference>